<keyword evidence="2" id="KW-0132">Cell division</keyword>
<evidence type="ECO:0000313" key="9">
    <source>
        <dbReference type="EMBL" id="ODV97646.1"/>
    </source>
</evidence>
<evidence type="ECO:0000256" key="6">
    <source>
        <dbReference type="SAM" id="MobiDB-lite"/>
    </source>
</evidence>
<feature type="compositionally biased region" description="Acidic residues" evidence="6">
    <location>
        <begin position="659"/>
        <end position="671"/>
    </location>
</feature>
<evidence type="ECO:0000256" key="4">
    <source>
        <dbReference type="ARBA" id="ARBA00022786"/>
    </source>
</evidence>
<sequence length="683" mass="79024">MDIITVANGNHSLSSYRIDGERIYNLNLGNSSKGGSNLADDSGQDFVILYKDDGKFFLAVDSKTLKIYDTNNGKLISSFDNNFQDNTIEFISWCLEGNEDNQNDTGIGNLYEYIEDSLPKIPPVDSNITGNGNVEKLIESYKEDNTSNFIIYGNKGIVNLLVFGLFNIENILEYNNTNFASRILSHDYNKNNISSQFFLAIDTENNLVIKNLELGFLGYENNNDKIQISKKMILISNFLNYLNLFKKLITKNLKDSNIFLDYDFKIVNLLQEEIDKNSEKANVSSIDELYDLLLTGMITESIKQWLEDYLGDRGLKRWYQLASQCYENNKKLVFHFLIPIIERLLLIYNNFVNLSKQEPNEKNFESDEIIAVLKKILRNLYIFLNDLNLEFLNFKNFNNWLSLLLKKIMLLNNNDDDNDDEFFEIEKKLNNNINIEKISNFLNSNFKNSCILSKQKDLNAKLNDVEQLVNYKIINLKKQLKQKIKINDKNTLIIDQLKDNKEIDQSILKLGNDNLGYIITHNKNEKLHLNLFRFNIGSSLQKVKKLKLNFNQLFSKYGTIKKFEIIDNKELIILITNYDKEAQQTLNSIVLSIDYTSLDCLDEQEGETNITAVLKSRSFNDGDFIPVDMTCNGNTNRRIGFLVGRNMNTFMLFDLDEEQDEEEEEEIIENGEVDRNTDAMSIG</sequence>
<evidence type="ECO:0000259" key="7">
    <source>
        <dbReference type="Pfam" id="PF12894"/>
    </source>
</evidence>
<keyword evidence="3" id="KW-0498">Mitosis</keyword>
<dbReference type="GO" id="GO:0031145">
    <property type="term" value="P:anaphase-promoting complex-dependent catabolic process"/>
    <property type="evidence" value="ECO:0007669"/>
    <property type="project" value="InterPro"/>
</dbReference>
<gene>
    <name evidence="9" type="ORF">PACTADRAFT_47520</name>
</gene>
<organism evidence="9 10">
    <name type="scientific">Pachysolen tannophilus NRRL Y-2460</name>
    <dbReference type="NCBI Taxonomy" id="669874"/>
    <lineage>
        <taxon>Eukaryota</taxon>
        <taxon>Fungi</taxon>
        <taxon>Dikarya</taxon>
        <taxon>Ascomycota</taxon>
        <taxon>Saccharomycotina</taxon>
        <taxon>Pichiomycetes</taxon>
        <taxon>Pachysolenaceae</taxon>
        <taxon>Pachysolen</taxon>
    </lineage>
</organism>
<evidence type="ECO:0000256" key="5">
    <source>
        <dbReference type="ARBA" id="ARBA00023306"/>
    </source>
</evidence>
<dbReference type="InterPro" id="IPR024790">
    <property type="entry name" value="APC4_long_dom"/>
</dbReference>
<feature type="region of interest" description="Disordered" evidence="6">
    <location>
        <begin position="659"/>
        <end position="683"/>
    </location>
</feature>
<dbReference type="InterPro" id="IPR024789">
    <property type="entry name" value="APC4"/>
</dbReference>
<evidence type="ECO:0000259" key="8">
    <source>
        <dbReference type="Pfam" id="PF12896"/>
    </source>
</evidence>
<dbReference type="PANTHER" id="PTHR13260:SF0">
    <property type="entry name" value="ANAPHASE-PROMOTING COMPLEX SUBUNIT 4"/>
    <property type="match status" value="1"/>
</dbReference>
<protein>
    <recommendedName>
        <fullName evidence="1">Anaphase-promoting complex subunit 4</fullName>
    </recommendedName>
</protein>
<dbReference type="PANTHER" id="PTHR13260">
    <property type="entry name" value="ANAPHASE PROMOTING COMPLEX SUBUNIT 4 APC4"/>
    <property type="match status" value="1"/>
</dbReference>
<name>A0A1E4U0W9_PACTA</name>
<dbReference type="InterPro" id="IPR024977">
    <property type="entry name" value="Apc4-like_WD40_dom"/>
</dbReference>
<evidence type="ECO:0000313" key="10">
    <source>
        <dbReference type="Proteomes" id="UP000094236"/>
    </source>
</evidence>
<dbReference type="GO" id="GO:0051301">
    <property type="term" value="P:cell division"/>
    <property type="evidence" value="ECO:0007669"/>
    <property type="project" value="UniProtKB-KW"/>
</dbReference>
<dbReference type="GO" id="GO:0005680">
    <property type="term" value="C:anaphase-promoting complex"/>
    <property type="evidence" value="ECO:0007669"/>
    <property type="project" value="InterPro"/>
</dbReference>
<dbReference type="Proteomes" id="UP000094236">
    <property type="component" value="Unassembled WGS sequence"/>
</dbReference>
<keyword evidence="4" id="KW-0833">Ubl conjugation pathway</keyword>
<evidence type="ECO:0000256" key="3">
    <source>
        <dbReference type="ARBA" id="ARBA00022776"/>
    </source>
</evidence>
<keyword evidence="10" id="KW-1185">Reference proteome</keyword>
<evidence type="ECO:0000256" key="2">
    <source>
        <dbReference type="ARBA" id="ARBA00022618"/>
    </source>
</evidence>
<keyword evidence="5" id="KW-0131">Cell cycle</keyword>
<dbReference type="AlphaFoldDB" id="A0A1E4U0W9"/>
<evidence type="ECO:0000256" key="1">
    <source>
        <dbReference type="ARBA" id="ARBA00016067"/>
    </source>
</evidence>
<dbReference type="GO" id="GO:0070979">
    <property type="term" value="P:protein K11-linked ubiquitination"/>
    <property type="evidence" value="ECO:0007669"/>
    <property type="project" value="TreeGrafter"/>
</dbReference>
<dbReference type="Pfam" id="PF12896">
    <property type="entry name" value="ANAPC4"/>
    <property type="match status" value="1"/>
</dbReference>
<dbReference type="STRING" id="669874.A0A1E4U0W9"/>
<dbReference type="GO" id="GO:0034399">
    <property type="term" value="C:nuclear periphery"/>
    <property type="evidence" value="ECO:0007669"/>
    <property type="project" value="TreeGrafter"/>
</dbReference>
<proteinExistence type="predicted"/>
<reference evidence="10" key="1">
    <citation type="submission" date="2016-05" db="EMBL/GenBank/DDBJ databases">
        <title>Comparative genomics of biotechnologically important yeasts.</title>
        <authorList>
            <consortium name="DOE Joint Genome Institute"/>
            <person name="Riley R."/>
            <person name="Haridas S."/>
            <person name="Wolfe K.H."/>
            <person name="Lopes M.R."/>
            <person name="Hittinger C.T."/>
            <person name="Goker M."/>
            <person name="Salamov A."/>
            <person name="Wisecaver J."/>
            <person name="Long T.M."/>
            <person name="Aerts A.L."/>
            <person name="Barry K."/>
            <person name="Choi C."/>
            <person name="Clum A."/>
            <person name="Coughlan A.Y."/>
            <person name="Deshpande S."/>
            <person name="Douglass A.P."/>
            <person name="Hanson S.J."/>
            <person name="Klenk H.-P."/>
            <person name="Labutti K."/>
            <person name="Lapidus A."/>
            <person name="Lindquist E."/>
            <person name="Lipzen A."/>
            <person name="Meier-Kolthoff J.P."/>
            <person name="Ohm R.A."/>
            <person name="Otillar R.P."/>
            <person name="Pangilinan J."/>
            <person name="Peng Y."/>
            <person name="Rokas A."/>
            <person name="Rosa C.A."/>
            <person name="Scheuner C."/>
            <person name="Sibirny A.A."/>
            <person name="Slot J.C."/>
            <person name="Stielow J.B."/>
            <person name="Sun H."/>
            <person name="Kurtzman C.P."/>
            <person name="Blackwell M."/>
            <person name="Grigoriev I.V."/>
            <person name="Jeffries T.W."/>
        </authorList>
    </citation>
    <scope>NUCLEOTIDE SEQUENCE [LARGE SCALE GENOMIC DNA]</scope>
    <source>
        <strain evidence="10">NRRL Y-2460</strain>
    </source>
</reference>
<dbReference type="Pfam" id="PF12894">
    <property type="entry name" value="ANAPC4_WD40"/>
    <property type="match status" value="1"/>
</dbReference>
<accession>A0A1E4U0W9</accession>
<feature type="domain" description="Anaphase-promoting complex subunit 4 long" evidence="8">
    <location>
        <begin position="223"/>
        <end position="408"/>
    </location>
</feature>
<feature type="domain" description="Anaphase-promoting complex subunit 4-like WD40" evidence="7">
    <location>
        <begin position="1"/>
        <end position="94"/>
    </location>
</feature>
<dbReference type="EMBL" id="KV454011">
    <property type="protein sequence ID" value="ODV97646.1"/>
    <property type="molecule type" value="Genomic_DNA"/>
</dbReference>
<dbReference type="OrthoDB" id="2110451at2759"/>